<evidence type="ECO:0000256" key="1">
    <source>
        <dbReference type="SAM" id="MobiDB-lite"/>
    </source>
</evidence>
<dbReference type="SMART" id="SM00028">
    <property type="entry name" value="TPR"/>
    <property type="match status" value="5"/>
</dbReference>
<feature type="region of interest" description="Disordered" evidence="1">
    <location>
        <begin position="24"/>
        <end position="43"/>
    </location>
</feature>
<reference evidence="4" key="1">
    <citation type="submission" date="2021-07" db="EMBL/GenBank/DDBJ databases">
        <authorList>
            <person name="Branca A.L. A."/>
        </authorList>
    </citation>
    <scope>NUCLEOTIDE SEQUENCE</scope>
</reference>
<organism evidence="4 5">
    <name type="scientific">Penicillium salamii</name>
    <dbReference type="NCBI Taxonomy" id="1612424"/>
    <lineage>
        <taxon>Eukaryota</taxon>
        <taxon>Fungi</taxon>
        <taxon>Dikarya</taxon>
        <taxon>Ascomycota</taxon>
        <taxon>Pezizomycotina</taxon>
        <taxon>Eurotiomycetes</taxon>
        <taxon>Eurotiomycetidae</taxon>
        <taxon>Eurotiales</taxon>
        <taxon>Aspergillaceae</taxon>
        <taxon>Penicillium</taxon>
    </lineage>
</organism>
<dbReference type="OrthoDB" id="408320at2759"/>
<dbReference type="InterPro" id="IPR027417">
    <property type="entry name" value="P-loop_NTPase"/>
</dbReference>
<dbReference type="SUPFAM" id="SSF52540">
    <property type="entry name" value="P-loop containing nucleoside triphosphate hydrolases"/>
    <property type="match status" value="1"/>
</dbReference>
<gene>
    <name evidence="4" type="ORF">PSALAMII_LOCUS3621</name>
</gene>
<dbReference type="Proteomes" id="UP001152649">
    <property type="component" value="Unassembled WGS sequence"/>
</dbReference>
<dbReference type="SUPFAM" id="SSF48452">
    <property type="entry name" value="TPR-like"/>
    <property type="match status" value="3"/>
</dbReference>
<evidence type="ECO:0000259" key="3">
    <source>
        <dbReference type="Pfam" id="PF25000"/>
    </source>
</evidence>
<evidence type="ECO:0000313" key="4">
    <source>
        <dbReference type="EMBL" id="CAG8359280.1"/>
    </source>
</evidence>
<proteinExistence type="predicted"/>
<dbReference type="InterPro" id="IPR011990">
    <property type="entry name" value="TPR-like_helical_dom_sf"/>
</dbReference>
<protein>
    <recommendedName>
        <fullName evidence="3">DUF7779 domain-containing protein</fullName>
    </recommendedName>
</protein>
<dbReference type="EMBL" id="CAJVPG010000133">
    <property type="protein sequence ID" value="CAG8359280.1"/>
    <property type="molecule type" value="Genomic_DNA"/>
</dbReference>
<dbReference type="NCBIfam" id="NF040586">
    <property type="entry name" value="FxSxx_TPR"/>
    <property type="match status" value="1"/>
</dbReference>
<accession>A0A9W4IYA9</accession>
<dbReference type="Gene3D" id="3.40.50.300">
    <property type="entry name" value="P-loop containing nucleotide triphosphate hydrolases"/>
    <property type="match status" value="1"/>
</dbReference>
<feature type="domain" description="DUF7779" evidence="3">
    <location>
        <begin position="325"/>
        <end position="421"/>
    </location>
</feature>
<feature type="transmembrane region" description="Helical" evidence="2">
    <location>
        <begin position="997"/>
        <end position="1015"/>
    </location>
</feature>
<evidence type="ECO:0000313" key="5">
    <source>
        <dbReference type="Proteomes" id="UP001152649"/>
    </source>
</evidence>
<dbReference type="Pfam" id="PF25000">
    <property type="entry name" value="DUF7779"/>
    <property type="match status" value="1"/>
</dbReference>
<dbReference type="Gene3D" id="1.25.40.10">
    <property type="entry name" value="Tetratricopeptide repeat domain"/>
    <property type="match status" value="3"/>
</dbReference>
<dbReference type="PANTHER" id="PTHR46082:SF6">
    <property type="entry name" value="AAA+ ATPASE DOMAIN-CONTAINING PROTEIN-RELATED"/>
    <property type="match status" value="1"/>
</dbReference>
<dbReference type="Pfam" id="PF13374">
    <property type="entry name" value="TPR_10"/>
    <property type="match status" value="4"/>
</dbReference>
<dbReference type="PANTHER" id="PTHR46082">
    <property type="entry name" value="ATP/GTP-BINDING PROTEIN-RELATED"/>
    <property type="match status" value="1"/>
</dbReference>
<dbReference type="InterPro" id="IPR056681">
    <property type="entry name" value="DUF7779"/>
</dbReference>
<comment type="caution">
    <text evidence="4">The sequence shown here is derived from an EMBL/GenBank/DDBJ whole genome shotgun (WGS) entry which is preliminary data.</text>
</comment>
<dbReference type="AlphaFoldDB" id="A0A9W4IYA9"/>
<keyword evidence="2" id="KW-0472">Membrane</keyword>
<evidence type="ECO:0000256" key="2">
    <source>
        <dbReference type="SAM" id="Phobius"/>
    </source>
</evidence>
<name>A0A9W4IYA9_9EURO</name>
<keyword evidence="2" id="KW-0812">Transmembrane</keyword>
<dbReference type="InterPro" id="IPR053137">
    <property type="entry name" value="NLR-like"/>
</dbReference>
<keyword evidence="5" id="KW-1185">Reference proteome</keyword>
<sequence>MESISFDGTNSGFQAGINNGTINTHVYPLPERPETPPAPLSTVPFPRDPDFVSRDTLLDQIDEKISAAGSRIALVGIGGVGKSQLSIEYSYRVRSQSPATWVFWIHASNAARFEQSFRDIANQAKIPGRNDPTVNIYQLVEGWLRDGKRETWLLILDNVDDDGFLRQSSATDQQSLKLGQTNASTKPILEYLPRNPNGSIMITSRNKEVALRIVDHRDIIKVEPMEKLEAIELLQRKAELPAETPDILELVEELDFMPLAIIQAAGYIVHRKPRCSVSQYLEKLRKSEGSARKLLDYDAGHLFRDWEAKNSILVTWQISFDHIRRIRPSATDLLSLMSFFDRQGISEDLLRLYDKPQTDDSNSQQIAIEYNDEDTDSTSESNMDQNFEDDIAILRDFSFISINRDSTVFTMHRLVQLTVHAWLMSKPDGQLERWKEQYITILWQRFPLGEYENWPQCQPLFPHVKLAMSQRPESHESLSKWAALLYNGAWYAQAIGQTEESRDMASESRNQRSSMFGLDSEHTLRSSELVAAACRFGGRWKEAEQLDLQVMETRKMKLGVDHPDTLMSIANLAETFWFQGRLEEAELLQVQVMETYKKKLGVDHPKTLMSIANLALTFWKQGRWKEAEQLQRQVMETCRTKLGANHPDTLMSIANLAAAYREQGLWKEAEQLFAQVMETRKTKLGADHPDTLMSIANLAMTFWRQGRWEEAEQLFAQVMETHKTKLGADHPDTLTSIGNLAMMFCNQGRLEEAEQLQRQVMETCRTKLGVDHPDTLMSISIMISICWTQGRLEEAEQLGMQIMEINKTKLGVDHPVTLVIIGNLASTLWKQGRWEEAEQLQMQVIETCKTRLGVDHPDTLTFIANLGMMVWNQGRLEEAEQLNTQVMETRKTKLGANHPDTLMSMANLALILRSSAQDKAALILMAECVRLSERRPGPDHPHTLYCKSILTQWREQSDSVSSKVAEASTETEEDHQILASPTTISSRASKPSVMLCYHVFFLSVFLLPLIACLLAPSY</sequence>
<dbReference type="Pfam" id="PF13424">
    <property type="entry name" value="TPR_12"/>
    <property type="match status" value="3"/>
</dbReference>
<keyword evidence="2" id="KW-1133">Transmembrane helix</keyword>
<dbReference type="InterPro" id="IPR019734">
    <property type="entry name" value="TPR_rpt"/>
</dbReference>